<evidence type="ECO:0000313" key="4">
    <source>
        <dbReference type="Proteomes" id="UP000184204"/>
    </source>
</evidence>
<organism evidence="2 4">
    <name type="scientific">Anaerotignum propionicum DSM 1682</name>
    <dbReference type="NCBI Taxonomy" id="991789"/>
    <lineage>
        <taxon>Bacteria</taxon>
        <taxon>Bacillati</taxon>
        <taxon>Bacillota</taxon>
        <taxon>Clostridia</taxon>
        <taxon>Lachnospirales</taxon>
        <taxon>Anaerotignaceae</taxon>
        <taxon>Anaerotignum</taxon>
    </lineage>
</organism>
<accession>A0A0X8VBW8</accession>
<dbReference type="EMBL" id="CP014223">
    <property type="protein sequence ID" value="AMJ40074.1"/>
    <property type="molecule type" value="Genomic_DNA"/>
</dbReference>
<evidence type="ECO:0000313" key="3">
    <source>
        <dbReference type="Proteomes" id="UP000068026"/>
    </source>
</evidence>
<reference evidence="4" key="3">
    <citation type="submission" date="2016-11" db="EMBL/GenBank/DDBJ databases">
        <authorList>
            <person name="Jaros S."/>
            <person name="Januszkiewicz K."/>
            <person name="Wedrychowicz H."/>
        </authorList>
    </citation>
    <scope>NUCLEOTIDE SEQUENCE [LARGE SCALE GENOMIC DNA]</scope>
    <source>
        <strain evidence="4">DSM 1682</strain>
    </source>
</reference>
<dbReference type="Proteomes" id="UP000068026">
    <property type="component" value="Chromosome"/>
</dbReference>
<dbReference type="RefSeq" id="WP_066047444.1">
    <property type="nucleotide sequence ID" value="NZ_CP014223.1"/>
</dbReference>
<sequence length="199" mass="21623">MFKKSLAVIFTFVMAFSCISCGEKIDPPDKVVASYLDALKNGDLTSAKAFVNEENDEILSETEDESANTLIKSILKNLTYEVVSTDAKDTTATVKTSIKNIDMKTVMGEVFSELLSLAFSGLDAEALEAKQNEAFAKALETNKETIKETEVNIQLEKKETGWIIIPTEDLADGITGGLLSYADNLNSSFGGTPEEEKAN</sequence>
<dbReference type="OrthoDB" id="1925955at2"/>
<proteinExistence type="predicted"/>
<evidence type="ECO:0008006" key="5">
    <source>
        <dbReference type="Google" id="ProtNLM"/>
    </source>
</evidence>
<dbReference type="PROSITE" id="PS51257">
    <property type="entry name" value="PROKAR_LIPOPROTEIN"/>
    <property type="match status" value="1"/>
</dbReference>
<protein>
    <recommendedName>
        <fullName evidence="5">DUF5105 domain-containing protein</fullName>
    </recommendedName>
</protein>
<dbReference type="AlphaFoldDB" id="A0A0X8VBW8"/>
<gene>
    <name evidence="1" type="ORF">CPRO_04650</name>
    <name evidence="2" type="ORF">SAMN02745151_01848</name>
</gene>
<reference evidence="3" key="2">
    <citation type="submission" date="2016-01" db="EMBL/GenBank/DDBJ databases">
        <authorList>
            <person name="Poehlein A."/>
            <person name="Schlien K."/>
            <person name="Gottschalk G."/>
            <person name="Buckel W."/>
            <person name="Daniel R."/>
        </authorList>
    </citation>
    <scope>NUCLEOTIDE SEQUENCE [LARGE SCALE GENOMIC DNA]</scope>
    <source>
        <strain evidence="3">X2</strain>
    </source>
</reference>
<reference evidence="1 3" key="1">
    <citation type="journal article" date="2016" name="Genome Announc.">
        <title>Complete Genome Sequence of the Amino Acid-Fermenting Clostridium propionicum X2 (DSM 1682).</title>
        <authorList>
            <person name="Poehlein A."/>
            <person name="Schlien K."/>
            <person name="Chowdhury N.P."/>
            <person name="Gottschalk G."/>
            <person name="Buckel W."/>
            <person name="Daniel R."/>
        </authorList>
    </citation>
    <scope>NUCLEOTIDE SEQUENCE [LARGE SCALE GENOMIC DNA]</scope>
    <source>
        <strain evidence="1 3">X2</strain>
    </source>
</reference>
<evidence type="ECO:0000313" key="1">
    <source>
        <dbReference type="EMBL" id="AMJ40074.1"/>
    </source>
</evidence>
<evidence type="ECO:0000313" key="2">
    <source>
        <dbReference type="EMBL" id="SHE80018.1"/>
    </source>
</evidence>
<keyword evidence="3" id="KW-1185">Reference proteome</keyword>
<dbReference type="KEGG" id="cpro:CPRO_04650"/>
<dbReference type="EMBL" id="FQUA01000007">
    <property type="protein sequence ID" value="SHE80018.1"/>
    <property type="molecule type" value="Genomic_DNA"/>
</dbReference>
<dbReference type="Proteomes" id="UP000184204">
    <property type="component" value="Unassembled WGS sequence"/>
</dbReference>
<reference evidence="2" key="4">
    <citation type="submission" date="2016-11" db="EMBL/GenBank/DDBJ databases">
        <authorList>
            <person name="Varghese N."/>
            <person name="Submissions S."/>
        </authorList>
    </citation>
    <scope>NUCLEOTIDE SEQUENCE</scope>
    <source>
        <strain evidence="2">DSM 1682</strain>
    </source>
</reference>
<name>A0A0X8VBW8_ANAPI</name>